<name>A0A8B6MCZ6_METTU</name>
<keyword evidence="2" id="KW-1185">Reference proteome</keyword>
<reference evidence="1 2" key="1">
    <citation type="submission" date="2019-05" db="EMBL/GenBank/DDBJ databases">
        <authorList>
            <person name="Farhan Ul Haque M."/>
        </authorList>
    </citation>
    <scope>NUCLEOTIDE SEQUENCE [LARGE SCALE GENOMIC DNA]</scope>
    <source>
        <strain evidence="1">2</strain>
    </source>
</reference>
<evidence type="ECO:0000313" key="2">
    <source>
        <dbReference type="Proteomes" id="UP000485880"/>
    </source>
</evidence>
<gene>
    <name evidence="1" type="ORF">MPC4_70066</name>
</gene>
<sequence>MADNPSRRAAVEADPVFALIEGHAAAYADWERLDREMASKPGENISEADNSHYDALYKLECEAQRRLFSTKATTVAGAEAFASHVLRYPRIATFDGADFSLTKAISTIAESLRDISASGIMAPLSPLKFQAKVWLARQMIALADRIVASAERSG</sequence>
<comment type="caution">
    <text evidence="1">The sequence shown here is derived from an EMBL/GenBank/DDBJ whole genome shotgun (WGS) entry which is preliminary data.</text>
</comment>
<dbReference type="EMBL" id="CABFMQ020000131">
    <property type="protein sequence ID" value="VTZ52178.1"/>
    <property type="molecule type" value="Genomic_DNA"/>
</dbReference>
<organism evidence="1 2">
    <name type="scientific">Methylocella tundrae</name>
    <dbReference type="NCBI Taxonomy" id="227605"/>
    <lineage>
        <taxon>Bacteria</taxon>
        <taxon>Pseudomonadati</taxon>
        <taxon>Pseudomonadota</taxon>
        <taxon>Alphaproteobacteria</taxon>
        <taxon>Hyphomicrobiales</taxon>
        <taxon>Beijerinckiaceae</taxon>
        <taxon>Methylocella</taxon>
    </lineage>
</organism>
<evidence type="ECO:0000313" key="1">
    <source>
        <dbReference type="EMBL" id="VTZ52178.1"/>
    </source>
</evidence>
<dbReference type="RefSeq" id="WP_174513824.1">
    <property type="nucleotide sequence ID" value="NZ_CABFMQ020000131.1"/>
</dbReference>
<proteinExistence type="predicted"/>
<dbReference type="Proteomes" id="UP000485880">
    <property type="component" value="Unassembled WGS sequence"/>
</dbReference>
<accession>A0A8B6MCZ6</accession>
<dbReference type="AlphaFoldDB" id="A0A8B6MCZ6"/>
<protein>
    <submittedName>
        <fullName evidence="1">Uncharacterized protein</fullName>
    </submittedName>
</protein>